<evidence type="ECO:0000313" key="3">
    <source>
        <dbReference type="EMBL" id="CCH77497.1"/>
    </source>
</evidence>
<feature type="domain" description="Clp R" evidence="2">
    <location>
        <begin position="66"/>
        <end position="213"/>
    </location>
</feature>
<protein>
    <submittedName>
        <fullName evidence="3">Clp domain protein</fullName>
    </submittedName>
</protein>
<keyword evidence="4" id="KW-1185">Reference proteome</keyword>
<dbReference type="InterPro" id="IPR004176">
    <property type="entry name" value="Clp_R_N"/>
</dbReference>
<dbReference type="InterPro" id="IPR036628">
    <property type="entry name" value="Clp_N_dom_sf"/>
</dbReference>
<keyword evidence="1" id="KW-0677">Repeat</keyword>
<dbReference type="EMBL" id="CAJB01000112">
    <property type="protein sequence ID" value="CCH77497.1"/>
    <property type="molecule type" value="Genomic_DNA"/>
</dbReference>
<dbReference type="Pfam" id="PF02861">
    <property type="entry name" value="Clp_N"/>
    <property type="match status" value="1"/>
</dbReference>
<reference evidence="3 4" key="1">
    <citation type="journal article" date="2013" name="ISME J.">
        <title>A metabolic model for members of the genus Tetrasphaera involved in enhanced biological phosphorus removal.</title>
        <authorList>
            <person name="Kristiansen R."/>
            <person name="Nguyen H.T.T."/>
            <person name="Saunders A.M."/>
            <person name="Nielsen J.L."/>
            <person name="Wimmer R."/>
            <person name="Le V.Q."/>
            <person name="McIlroy S.J."/>
            <person name="Petrovski S."/>
            <person name="Seviour R.J."/>
            <person name="Calteau A."/>
            <person name="Nielsen K.L."/>
            <person name="Nielsen P.H."/>
        </authorList>
    </citation>
    <scope>NUCLEOTIDE SEQUENCE [LARGE SCALE GENOMIC DNA]</scope>
    <source>
        <strain evidence="3 4">T1-X7</strain>
    </source>
</reference>
<dbReference type="Gene3D" id="1.10.1780.10">
    <property type="entry name" value="Clp, N-terminal domain"/>
    <property type="match status" value="2"/>
</dbReference>
<dbReference type="Proteomes" id="UP000035721">
    <property type="component" value="Unassembled WGS sequence"/>
</dbReference>
<proteinExistence type="predicted"/>
<evidence type="ECO:0000313" key="4">
    <source>
        <dbReference type="Proteomes" id="UP000035721"/>
    </source>
</evidence>
<evidence type="ECO:0000256" key="1">
    <source>
        <dbReference type="PROSITE-ProRule" id="PRU01251"/>
    </source>
</evidence>
<sequence>MPKINVYLPEALASAVKEANVPVSAVCQAALTDAVQRIGRTRKGIMALRDPATPAALLGRIGEGIRTRMTPRLLAALETAGRDAKGRARGPVSSLDLLRGLLDDGENLAVRLLLSQGIDIDALAGAVRASHADESGPTAVESADALLGRLTMPGRLACAAALEAVVELGHNYLGCEHLLLGLVAGDGPAHDILVDHGVQAPALRQAINAAAAGVVLERSRSAERSDATVAELARRLDAIERRLAAGPDE</sequence>
<name>A0A077LX80_9MICO</name>
<evidence type="ECO:0000259" key="2">
    <source>
        <dbReference type="PROSITE" id="PS51903"/>
    </source>
</evidence>
<dbReference type="RefSeq" id="WP_048549609.1">
    <property type="nucleotide sequence ID" value="NZ_HF570958.1"/>
</dbReference>
<dbReference type="STRING" id="1194083.BN12_20040"/>
<gene>
    <name evidence="3" type="ORF">BN12_20040</name>
</gene>
<dbReference type="SUPFAM" id="SSF81923">
    <property type="entry name" value="Double Clp-N motif"/>
    <property type="match status" value="1"/>
</dbReference>
<accession>A0A077LX80</accession>
<organism evidence="3 4">
    <name type="scientific">Nostocoides japonicum T1-X7</name>
    <dbReference type="NCBI Taxonomy" id="1194083"/>
    <lineage>
        <taxon>Bacteria</taxon>
        <taxon>Bacillati</taxon>
        <taxon>Actinomycetota</taxon>
        <taxon>Actinomycetes</taxon>
        <taxon>Micrococcales</taxon>
        <taxon>Intrasporangiaceae</taxon>
        <taxon>Nostocoides</taxon>
    </lineage>
</organism>
<comment type="caution">
    <text evidence="3">The sequence shown here is derived from an EMBL/GenBank/DDBJ whole genome shotgun (WGS) entry which is preliminary data.</text>
</comment>
<dbReference type="OrthoDB" id="3579809at2"/>
<dbReference type="PROSITE" id="PS51903">
    <property type="entry name" value="CLP_R"/>
    <property type="match status" value="1"/>
</dbReference>
<dbReference type="AlphaFoldDB" id="A0A077LX80"/>